<sequence length="434" mass="47252">MSKSLAAIRSAAIDGRLHNPFYRKDQLRNLHSALADKAVQIQDAIAKDTKHQTAEVKVEYWLALQAIADAHESLDPAKAIEDEYAVTKGHDDVTSREPIGIVVIEPAYHAFFYALIAALAPALAAGNCVVVQIVLDLIAKSLDRDIFTVSNQEVTAEDINLPHIRVSQNGSDGPILKDHLVSDPEAPVVAFVERDADIQAAAKALVSARFSLQGKAPYAPDVVLVNEWVKKDLLRALVQQSTEFLANSPNKSKAPKSALSKEVEKDDSVHVVLSGSNGVILDVESRQSSLLSQKVDETTLIVHAVTSMDDAIDTSRENSTNSPDSPTAPSGIPPQSGTNNIYHQDLFSRLKPKYLTKSATDNKLDKIVNTTSTRELSALDQEATKRLPEMKRKLKGTKLGFFEQGIVTSLVFILTTAVSGTGILGYYGYRYLRS</sequence>
<evidence type="ECO:0000259" key="3">
    <source>
        <dbReference type="Pfam" id="PF00171"/>
    </source>
</evidence>
<dbReference type="VEuPathDB" id="FungiDB:FOZG_12400"/>
<dbReference type="Proteomes" id="UP000285860">
    <property type="component" value="Unassembled WGS sequence"/>
</dbReference>
<feature type="compositionally biased region" description="Polar residues" evidence="1">
    <location>
        <begin position="317"/>
        <end position="339"/>
    </location>
</feature>
<dbReference type="Pfam" id="PF00171">
    <property type="entry name" value="Aldedh"/>
    <property type="match status" value="1"/>
</dbReference>
<dbReference type="VEuPathDB" id="FungiDB:HZS61_017178"/>
<keyword evidence="2" id="KW-1133">Transmembrane helix</keyword>
<keyword evidence="2" id="KW-0472">Membrane</keyword>
<protein>
    <recommendedName>
        <fullName evidence="3">Aldehyde dehydrogenase domain-containing protein</fullName>
    </recommendedName>
</protein>
<comment type="caution">
    <text evidence="4">The sequence shown here is derived from an EMBL/GenBank/DDBJ whole genome shotgun (WGS) entry which is preliminary data.</text>
</comment>
<evidence type="ECO:0000256" key="1">
    <source>
        <dbReference type="SAM" id="MobiDB-lite"/>
    </source>
</evidence>
<dbReference type="GO" id="GO:0016620">
    <property type="term" value="F:oxidoreductase activity, acting on the aldehyde or oxo group of donors, NAD or NADP as acceptor"/>
    <property type="evidence" value="ECO:0007669"/>
    <property type="project" value="InterPro"/>
</dbReference>
<dbReference type="InterPro" id="IPR016163">
    <property type="entry name" value="Ald_DH_C"/>
</dbReference>
<evidence type="ECO:0000313" key="5">
    <source>
        <dbReference type="Proteomes" id="UP000285860"/>
    </source>
</evidence>
<feature type="domain" description="Aldehyde dehydrogenase" evidence="3">
    <location>
        <begin position="20"/>
        <end position="132"/>
    </location>
</feature>
<dbReference type="VEuPathDB" id="FungiDB:FOIG_04902"/>
<dbReference type="InterPro" id="IPR015590">
    <property type="entry name" value="Aldehyde_DH_dom"/>
</dbReference>
<accession>A0A420S8Z8</accession>
<dbReference type="AlphaFoldDB" id="A0A420S8Z8"/>
<reference evidence="4 5" key="1">
    <citation type="journal article" date="2018" name="Sci. Rep.">
        <title>Characterisation of pathogen-specific regions and novel effector candidates in Fusarium oxysporum f. sp. cepae.</title>
        <authorList>
            <person name="Armitage A.D."/>
            <person name="Taylor A."/>
            <person name="Sobczyk M.K."/>
            <person name="Baxter L."/>
            <person name="Greenfield B.P."/>
            <person name="Bates H.J."/>
            <person name="Wilson F."/>
            <person name="Jackson A.C."/>
            <person name="Ott S."/>
            <person name="Harrison R.J."/>
            <person name="Clarkson J.P."/>
        </authorList>
    </citation>
    <scope>NUCLEOTIDE SEQUENCE [LARGE SCALE GENOMIC DNA]</scope>
    <source>
        <strain evidence="4 5">Fo_A28</strain>
    </source>
</reference>
<dbReference type="InterPro" id="IPR016161">
    <property type="entry name" value="Ald_DH/histidinol_DH"/>
</dbReference>
<dbReference type="VEuPathDB" id="FungiDB:FOC1_g10012412"/>
<dbReference type="PANTHER" id="PTHR43111">
    <property type="entry name" value="ALDEHYDE DEHYDROGENASE B-RELATED"/>
    <property type="match status" value="1"/>
</dbReference>
<dbReference type="SUPFAM" id="SSF53720">
    <property type="entry name" value="ALDH-like"/>
    <property type="match status" value="1"/>
</dbReference>
<gene>
    <name evidence="4" type="ORF">BFJ68_g355</name>
</gene>
<dbReference type="VEuPathDB" id="FungiDB:FOC4_g10008388"/>
<name>A0A420S8Z8_FUSOX</name>
<dbReference type="Gene3D" id="3.40.605.10">
    <property type="entry name" value="Aldehyde Dehydrogenase, Chain A, domain 1"/>
    <property type="match status" value="1"/>
</dbReference>
<evidence type="ECO:0000313" key="4">
    <source>
        <dbReference type="EMBL" id="RKL25728.1"/>
    </source>
</evidence>
<dbReference type="VEuPathDB" id="FungiDB:FOXG_09132"/>
<proteinExistence type="predicted"/>
<dbReference type="InterPro" id="IPR016162">
    <property type="entry name" value="Ald_DH_N"/>
</dbReference>
<dbReference type="EMBL" id="MRCY01000001">
    <property type="protein sequence ID" value="RKL25728.1"/>
    <property type="molecule type" value="Genomic_DNA"/>
</dbReference>
<feature type="transmembrane region" description="Helical" evidence="2">
    <location>
        <begin position="401"/>
        <end position="429"/>
    </location>
</feature>
<feature type="region of interest" description="Disordered" evidence="1">
    <location>
        <begin position="311"/>
        <end position="339"/>
    </location>
</feature>
<keyword evidence="2" id="KW-0812">Transmembrane</keyword>
<evidence type="ECO:0000256" key="2">
    <source>
        <dbReference type="SAM" id="Phobius"/>
    </source>
</evidence>
<dbReference type="PANTHER" id="PTHR43111:SF1">
    <property type="entry name" value="ALDEHYDE DEHYDROGENASE B-RELATED"/>
    <property type="match status" value="1"/>
</dbReference>
<dbReference type="Gene3D" id="3.40.309.10">
    <property type="entry name" value="Aldehyde Dehydrogenase, Chain A, domain 2"/>
    <property type="match status" value="1"/>
</dbReference>
<dbReference type="VEuPathDB" id="FungiDB:FOMG_07938"/>
<organism evidence="4 5">
    <name type="scientific">Fusarium oxysporum</name>
    <name type="common">Fusarium vascular wilt</name>
    <dbReference type="NCBI Taxonomy" id="5507"/>
    <lineage>
        <taxon>Eukaryota</taxon>
        <taxon>Fungi</taxon>
        <taxon>Dikarya</taxon>
        <taxon>Ascomycota</taxon>
        <taxon>Pezizomycotina</taxon>
        <taxon>Sordariomycetes</taxon>
        <taxon>Hypocreomycetidae</taxon>
        <taxon>Hypocreales</taxon>
        <taxon>Nectriaceae</taxon>
        <taxon>Fusarium</taxon>
        <taxon>Fusarium oxysporum species complex</taxon>
    </lineage>
</organism>